<dbReference type="WBParaSite" id="jg17970">
    <property type="protein sequence ID" value="jg17970"/>
    <property type="gene ID" value="jg17970"/>
</dbReference>
<feature type="transmembrane region" description="Helical" evidence="1">
    <location>
        <begin position="12"/>
        <end position="42"/>
    </location>
</feature>
<accession>A0A915DB01</accession>
<keyword evidence="1" id="KW-1133">Transmembrane helix</keyword>
<name>A0A915DB01_9BILA</name>
<dbReference type="Proteomes" id="UP000887574">
    <property type="component" value="Unplaced"/>
</dbReference>
<keyword evidence="1" id="KW-0472">Membrane</keyword>
<reference evidence="3" key="1">
    <citation type="submission" date="2022-11" db="UniProtKB">
        <authorList>
            <consortium name="WormBaseParasite"/>
        </authorList>
    </citation>
    <scope>IDENTIFICATION</scope>
</reference>
<sequence length="81" mass="9722">MSLNFEVPSYLYYFSCFINGIWLHLAAFSCGFCLLNIIIWMLRKLHWTKAFLDKYLLRLKFVKLLATDHQFQVLTTLFCTF</sequence>
<organism evidence="2 3">
    <name type="scientific">Ditylenchus dipsaci</name>
    <dbReference type="NCBI Taxonomy" id="166011"/>
    <lineage>
        <taxon>Eukaryota</taxon>
        <taxon>Metazoa</taxon>
        <taxon>Ecdysozoa</taxon>
        <taxon>Nematoda</taxon>
        <taxon>Chromadorea</taxon>
        <taxon>Rhabditida</taxon>
        <taxon>Tylenchina</taxon>
        <taxon>Tylenchomorpha</taxon>
        <taxon>Sphaerularioidea</taxon>
        <taxon>Anguinidae</taxon>
        <taxon>Anguininae</taxon>
        <taxon>Ditylenchus</taxon>
    </lineage>
</organism>
<evidence type="ECO:0000313" key="2">
    <source>
        <dbReference type="Proteomes" id="UP000887574"/>
    </source>
</evidence>
<evidence type="ECO:0000313" key="3">
    <source>
        <dbReference type="WBParaSite" id="jg17970"/>
    </source>
</evidence>
<proteinExistence type="predicted"/>
<keyword evidence="2" id="KW-1185">Reference proteome</keyword>
<evidence type="ECO:0000256" key="1">
    <source>
        <dbReference type="SAM" id="Phobius"/>
    </source>
</evidence>
<keyword evidence="1" id="KW-0812">Transmembrane</keyword>
<dbReference type="AlphaFoldDB" id="A0A915DB01"/>
<protein>
    <submittedName>
        <fullName evidence="3">Ovule protein</fullName>
    </submittedName>
</protein>